<dbReference type="InterPro" id="IPR010001">
    <property type="entry name" value="BofA"/>
</dbReference>
<sequence>MDSGLIIITLLIFLILALLMSVKPVFKVAGQAVIKLMIGALFLFFLNAFGNQFGLYVPINFVTAAISGFLGLPGVAALSVIQLYIL</sequence>
<keyword evidence="1" id="KW-0472">Membrane</keyword>
<feature type="transmembrane region" description="Helical" evidence="1">
    <location>
        <begin position="6"/>
        <end position="26"/>
    </location>
</feature>
<keyword evidence="1" id="KW-1133">Transmembrane helix</keyword>
<dbReference type="RefSeq" id="WP_380775075.1">
    <property type="nucleotide sequence ID" value="NZ_JBHUEO010000058.1"/>
</dbReference>
<proteinExistence type="predicted"/>
<comment type="caution">
    <text evidence="2">The sequence shown here is derived from an EMBL/GenBank/DDBJ whole genome shotgun (WGS) entry which is preliminary data.</text>
</comment>
<dbReference type="Pfam" id="PF07441">
    <property type="entry name" value="BofA"/>
    <property type="match status" value="1"/>
</dbReference>
<organism evidence="2 3">
    <name type="scientific">Siminovitchia sediminis</name>
    <dbReference type="NCBI Taxonomy" id="1274353"/>
    <lineage>
        <taxon>Bacteria</taxon>
        <taxon>Bacillati</taxon>
        <taxon>Bacillota</taxon>
        <taxon>Bacilli</taxon>
        <taxon>Bacillales</taxon>
        <taxon>Bacillaceae</taxon>
        <taxon>Siminovitchia</taxon>
    </lineage>
</organism>
<keyword evidence="1" id="KW-0812">Transmembrane</keyword>
<feature type="transmembrane region" description="Helical" evidence="1">
    <location>
        <begin position="61"/>
        <end position="85"/>
    </location>
</feature>
<feature type="transmembrane region" description="Helical" evidence="1">
    <location>
        <begin position="33"/>
        <end position="49"/>
    </location>
</feature>
<keyword evidence="3" id="KW-1185">Reference proteome</keyword>
<evidence type="ECO:0000313" key="3">
    <source>
        <dbReference type="Proteomes" id="UP001597301"/>
    </source>
</evidence>
<gene>
    <name evidence="2" type="ORF">ACFSCZ_15495</name>
</gene>
<dbReference type="NCBIfam" id="TIGR02862">
    <property type="entry name" value="spore_BofA"/>
    <property type="match status" value="1"/>
</dbReference>
<dbReference type="Proteomes" id="UP001597301">
    <property type="component" value="Unassembled WGS sequence"/>
</dbReference>
<reference evidence="3" key="1">
    <citation type="journal article" date="2019" name="Int. J. Syst. Evol. Microbiol.">
        <title>The Global Catalogue of Microorganisms (GCM) 10K type strain sequencing project: providing services to taxonomists for standard genome sequencing and annotation.</title>
        <authorList>
            <consortium name="The Broad Institute Genomics Platform"/>
            <consortium name="The Broad Institute Genome Sequencing Center for Infectious Disease"/>
            <person name="Wu L."/>
            <person name="Ma J."/>
        </authorList>
    </citation>
    <scope>NUCLEOTIDE SEQUENCE [LARGE SCALE GENOMIC DNA]</scope>
    <source>
        <strain evidence="3">CGMCC 1.12295</strain>
    </source>
</reference>
<accession>A0ABW4KLL8</accession>
<protein>
    <submittedName>
        <fullName evidence="2">Pro-sigmaK processing inhibitor BofA family protein</fullName>
    </submittedName>
</protein>
<evidence type="ECO:0000256" key="1">
    <source>
        <dbReference type="SAM" id="Phobius"/>
    </source>
</evidence>
<evidence type="ECO:0000313" key="2">
    <source>
        <dbReference type="EMBL" id="MFD1708126.1"/>
    </source>
</evidence>
<dbReference type="EMBL" id="JBHUEO010000058">
    <property type="protein sequence ID" value="MFD1708126.1"/>
    <property type="molecule type" value="Genomic_DNA"/>
</dbReference>
<name>A0ABW4KLL8_9BACI</name>